<feature type="transmembrane region" description="Helical" evidence="1">
    <location>
        <begin position="167"/>
        <end position="200"/>
    </location>
</feature>
<proteinExistence type="predicted"/>
<dbReference type="RefSeq" id="WP_172233969.1">
    <property type="nucleotide sequence ID" value="NZ_CP035946.1"/>
</dbReference>
<protein>
    <recommendedName>
        <fullName evidence="4">Nucleoside transporter/FeoB GTPase Gate domain-containing protein</fullName>
    </recommendedName>
</protein>
<feature type="transmembrane region" description="Helical" evidence="1">
    <location>
        <begin position="12"/>
        <end position="30"/>
    </location>
</feature>
<keyword evidence="1" id="KW-0472">Membrane</keyword>
<comment type="caution">
    <text evidence="2">The sequence shown here is derived from an EMBL/GenBank/DDBJ whole genome shotgun (WGS) entry which is preliminary data.</text>
</comment>
<dbReference type="Proteomes" id="UP000786183">
    <property type="component" value="Unassembled WGS sequence"/>
</dbReference>
<organism evidence="2 3">
    <name type="scientific">Campylobacter canadensis</name>
    <dbReference type="NCBI Taxonomy" id="449520"/>
    <lineage>
        <taxon>Bacteria</taxon>
        <taxon>Pseudomonadati</taxon>
        <taxon>Campylobacterota</taxon>
        <taxon>Epsilonproteobacteria</taxon>
        <taxon>Campylobacterales</taxon>
        <taxon>Campylobacteraceae</taxon>
        <taxon>Campylobacter</taxon>
    </lineage>
</organism>
<evidence type="ECO:0000256" key="1">
    <source>
        <dbReference type="SAM" id="Phobius"/>
    </source>
</evidence>
<dbReference type="EMBL" id="JACGBB010000012">
    <property type="protein sequence ID" value="MBZ7987678.1"/>
    <property type="molecule type" value="Genomic_DNA"/>
</dbReference>
<gene>
    <name evidence="2" type="ORF">AVCANL283_06140</name>
</gene>
<keyword evidence="3" id="KW-1185">Reference proteome</keyword>
<keyword evidence="1" id="KW-1133">Transmembrane helix</keyword>
<reference evidence="2 3" key="1">
    <citation type="submission" date="2020-07" db="EMBL/GenBank/DDBJ databases">
        <title>Transfer of Campylobacter canadensis to the novel genus Avispirillum gen. nov., that also includes two novel species recovered from migratory waterfowl: Avispirillum anseris sp. nov. and Avispirillum brantae sp. nov.</title>
        <authorList>
            <person name="Miller W.G."/>
            <person name="Chapman M.H."/>
            <person name="Yee E."/>
            <person name="Inglis G.D."/>
        </authorList>
    </citation>
    <scope>NUCLEOTIDE SEQUENCE [LARGE SCALE GENOMIC DNA]</scope>
    <source>
        <strain evidence="2 3">L283</strain>
    </source>
</reference>
<sequence length="213" mass="23222">MKNEFVIGKVKFSSYLALIFLILFFSGLLSKHDILKAFDFATLSGTFGQIKLNEFSFSFLGKGGDGARAGFLFAFSLIPAIMLALGVIELMQHYGAIKAAQKLLSPILRPILGVAGLCGIILITDLQSTDAGAIMSKQAYEDELIDEKSLIIIAAWQYSGAGLINNFFAIGAAIISHLSILPIIIIMLMIIMKFIGAIFVRIMLNTIYKKDFA</sequence>
<evidence type="ECO:0000313" key="3">
    <source>
        <dbReference type="Proteomes" id="UP000786183"/>
    </source>
</evidence>
<accession>A0ABS7WSE1</accession>
<name>A0ABS7WSE1_9BACT</name>
<evidence type="ECO:0000313" key="2">
    <source>
        <dbReference type="EMBL" id="MBZ7987678.1"/>
    </source>
</evidence>
<evidence type="ECO:0008006" key="4">
    <source>
        <dbReference type="Google" id="ProtNLM"/>
    </source>
</evidence>
<keyword evidence="1" id="KW-0812">Transmembrane</keyword>
<feature type="transmembrane region" description="Helical" evidence="1">
    <location>
        <begin position="103"/>
        <end position="123"/>
    </location>
</feature>
<feature type="transmembrane region" description="Helical" evidence="1">
    <location>
        <begin position="69"/>
        <end position="91"/>
    </location>
</feature>